<keyword evidence="1" id="KW-0175">Coiled coil</keyword>
<name>A0A3N2DGI1_9GAMM</name>
<feature type="coiled-coil region" evidence="1">
    <location>
        <begin position="8"/>
        <end position="56"/>
    </location>
</feature>
<accession>A0A3N2DGI1</accession>
<dbReference type="NCBIfam" id="TIGR02449">
    <property type="entry name" value="TIGR02449 family protein"/>
    <property type="match status" value="1"/>
</dbReference>
<proteinExistence type="predicted"/>
<gene>
    <name evidence="2" type="ORF">EDC56_3094</name>
</gene>
<protein>
    <submittedName>
        <fullName evidence="2">Cell division protein ZapB</fullName>
    </submittedName>
</protein>
<evidence type="ECO:0000313" key="3">
    <source>
        <dbReference type="Proteomes" id="UP000275394"/>
    </source>
</evidence>
<comment type="caution">
    <text evidence="2">The sequence shown here is derived from an EMBL/GenBank/DDBJ whole genome shotgun (WGS) entry which is preliminary data.</text>
</comment>
<keyword evidence="2" id="KW-0131">Cell cycle</keyword>
<reference evidence="2 3" key="1">
    <citation type="submission" date="2018-11" db="EMBL/GenBank/DDBJ databases">
        <title>Genomic Encyclopedia of Type Strains, Phase IV (KMG-IV): sequencing the most valuable type-strain genomes for metagenomic binning, comparative biology and taxonomic classification.</title>
        <authorList>
            <person name="Goeker M."/>
        </authorList>
    </citation>
    <scope>NUCLEOTIDE SEQUENCE [LARGE SCALE GENOMIC DNA]</scope>
    <source>
        <strain evidence="2 3">DSM 100316</strain>
    </source>
</reference>
<evidence type="ECO:0000256" key="1">
    <source>
        <dbReference type="SAM" id="Coils"/>
    </source>
</evidence>
<dbReference type="GO" id="GO:0051301">
    <property type="term" value="P:cell division"/>
    <property type="evidence" value="ECO:0007669"/>
    <property type="project" value="UniProtKB-KW"/>
</dbReference>
<sequence length="75" mass="9194">MQMDDEQIQSLEAKITTLLELSEQMFEENEQLRSERQQWREERDLLLEKNNQARLRIQSMIDRLQHLDDHTQKPD</sequence>
<dbReference type="Proteomes" id="UP000275394">
    <property type="component" value="Unassembled WGS sequence"/>
</dbReference>
<dbReference type="RefSeq" id="WP_123713429.1">
    <property type="nucleotide sequence ID" value="NZ_RKHR01000006.1"/>
</dbReference>
<dbReference type="InterPro" id="IPR012662">
    <property type="entry name" value="CHP02449"/>
</dbReference>
<dbReference type="AlphaFoldDB" id="A0A3N2DGI1"/>
<dbReference type="EMBL" id="RKHR01000006">
    <property type="protein sequence ID" value="ROR98859.1"/>
    <property type="molecule type" value="Genomic_DNA"/>
</dbReference>
<keyword evidence="3" id="KW-1185">Reference proteome</keyword>
<evidence type="ECO:0000313" key="2">
    <source>
        <dbReference type="EMBL" id="ROR98859.1"/>
    </source>
</evidence>
<organism evidence="2 3">
    <name type="scientific">Sinobacterium caligoides</name>
    <dbReference type="NCBI Taxonomy" id="933926"/>
    <lineage>
        <taxon>Bacteria</taxon>
        <taxon>Pseudomonadati</taxon>
        <taxon>Pseudomonadota</taxon>
        <taxon>Gammaproteobacteria</taxon>
        <taxon>Cellvibrionales</taxon>
        <taxon>Spongiibacteraceae</taxon>
        <taxon>Sinobacterium</taxon>
    </lineage>
</organism>
<keyword evidence="2" id="KW-0132">Cell division</keyword>